<comment type="caution">
    <text evidence="5">The sequence shown here is derived from an EMBL/GenBank/DDBJ whole genome shotgun (WGS) entry which is preliminary data.</text>
</comment>
<dbReference type="InterPro" id="IPR017871">
    <property type="entry name" value="ABC_transporter-like_CS"/>
</dbReference>
<dbReference type="Pfam" id="PF00005">
    <property type="entry name" value="ABC_tran"/>
    <property type="match status" value="1"/>
</dbReference>
<dbReference type="Proteomes" id="UP000269499">
    <property type="component" value="Unassembled WGS sequence"/>
</dbReference>
<dbReference type="SMART" id="SM00382">
    <property type="entry name" value="AAA"/>
    <property type="match status" value="1"/>
</dbReference>
<keyword evidence="1" id="KW-0813">Transport</keyword>
<dbReference type="GO" id="GO:0005886">
    <property type="term" value="C:plasma membrane"/>
    <property type="evidence" value="ECO:0007669"/>
    <property type="project" value="TreeGrafter"/>
</dbReference>
<dbReference type="GO" id="GO:0098796">
    <property type="term" value="C:membrane protein complex"/>
    <property type="evidence" value="ECO:0007669"/>
    <property type="project" value="UniProtKB-ARBA"/>
</dbReference>
<feature type="domain" description="ABC transporter" evidence="4">
    <location>
        <begin position="1"/>
        <end position="225"/>
    </location>
</feature>
<evidence type="ECO:0000313" key="6">
    <source>
        <dbReference type="Proteomes" id="UP000269499"/>
    </source>
</evidence>
<dbReference type="FunFam" id="3.40.50.300:FF:000032">
    <property type="entry name" value="Export ABC transporter ATP-binding protein"/>
    <property type="match status" value="1"/>
</dbReference>
<accession>A0A497F3U8</accession>
<dbReference type="Gene3D" id="3.40.50.300">
    <property type="entry name" value="P-loop containing nucleotide triphosphate hydrolases"/>
    <property type="match status" value="1"/>
</dbReference>
<dbReference type="InterPro" id="IPR015854">
    <property type="entry name" value="ABC_transpr_LolD-like"/>
</dbReference>
<dbReference type="InterPro" id="IPR017911">
    <property type="entry name" value="MacB-like_ATP-bd"/>
</dbReference>
<dbReference type="CDD" id="cd03255">
    <property type="entry name" value="ABC_MJ0796_LolCDE_FtsE"/>
    <property type="match status" value="1"/>
</dbReference>
<dbReference type="PROSITE" id="PS50893">
    <property type="entry name" value="ABC_TRANSPORTER_2"/>
    <property type="match status" value="1"/>
</dbReference>
<protein>
    <submittedName>
        <fullName evidence="5">ABC transporter ATP-binding protein</fullName>
    </submittedName>
</protein>
<organism evidence="5 6">
    <name type="scientific">Thermoproteota archaeon</name>
    <dbReference type="NCBI Taxonomy" id="2056631"/>
    <lineage>
        <taxon>Archaea</taxon>
        <taxon>Thermoproteota</taxon>
    </lineage>
</organism>
<dbReference type="PANTHER" id="PTHR24220:SF86">
    <property type="entry name" value="ABC TRANSPORTER ABCH.1"/>
    <property type="match status" value="1"/>
</dbReference>
<dbReference type="PROSITE" id="PS00211">
    <property type="entry name" value="ABC_TRANSPORTER_1"/>
    <property type="match status" value="1"/>
</dbReference>
<keyword evidence="3 5" id="KW-0067">ATP-binding</keyword>
<dbReference type="AlphaFoldDB" id="A0A497F3U8"/>
<dbReference type="SUPFAM" id="SSF52540">
    <property type="entry name" value="P-loop containing nucleoside triphosphate hydrolases"/>
    <property type="match status" value="1"/>
</dbReference>
<reference evidence="5 6" key="1">
    <citation type="submission" date="2018-06" db="EMBL/GenBank/DDBJ databases">
        <title>Extensive metabolic versatility and redundancy in microbially diverse, dynamic hydrothermal sediments.</title>
        <authorList>
            <person name="Dombrowski N."/>
            <person name="Teske A."/>
            <person name="Baker B.J."/>
        </authorList>
    </citation>
    <scope>NUCLEOTIDE SEQUENCE [LARGE SCALE GENOMIC DNA]</scope>
    <source>
        <strain evidence="5">B20_G2</strain>
    </source>
</reference>
<proteinExistence type="predicted"/>
<name>A0A497F3U8_9CREN</name>
<gene>
    <name evidence="5" type="ORF">DRJ26_02175</name>
</gene>
<evidence type="ECO:0000259" key="4">
    <source>
        <dbReference type="PROSITE" id="PS50893"/>
    </source>
</evidence>
<keyword evidence="2" id="KW-0547">Nucleotide-binding</keyword>
<dbReference type="GO" id="GO:0005524">
    <property type="term" value="F:ATP binding"/>
    <property type="evidence" value="ECO:0007669"/>
    <property type="project" value="UniProtKB-KW"/>
</dbReference>
<sequence length="225" mass="24939">MKSWVVKALKGVNLKVFRGEYLSIMGPSGSGKTTLFNMIGGLDKPTKGEVYVEGRNLAEMTYEELAAFRCFKIGYIFQTFNLIPSLTALDNVMLPMLFAGVPRSERVERAKKLLEEVGLGDRLNHKPDQLSGGQQQRVAIARALANNPSIILADEPTANLDLESGLRIVSLLKRISVDRGVTVICATHDLKMLGVSDRSAWIRDGVIERIELRRSVELTPDELQL</sequence>
<evidence type="ECO:0000256" key="1">
    <source>
        <dbReference type="ARBA" id="ARBA00022448"/>
    </source>
</evidence>
<dbReference type="InterPro" id="IPR003439">
    <property type="entry name" value="ABC_transporter-like_ATP-bd"/>
</dbReference>
<evidence type="ECO:0000256" key="2">
    <source>
        <dbReference type="ARBA" id="ARBA00022741"/>
    </source>
</evidence>
<evidence type="ECO:0000256" key="3">
    <source>
        <dbReference type="ARBA" id="ARBA00022840"/>
    </source>
</evidence>
<dbReference type="EMBL" id="QMRA01000031">
    <property type="protein sequence ID" value="RLE54205.1"/>
    <property type="molecule type" value="Genomic_DNA"/>
</dbReference>
<dbReference type="InterPro" id="IPR003593">
    <property type="entry name" value="AAA+_ATPase"/>
</dbReference>
<dbReference type="GO" id="GO:0016887">
    <property type="term" value="F:ATP hydrolysis activity"/>
    <property type="evidence" value="ECO:0007669"/>
    <property type="project" value="InterPro"/>
</dbReference>
<dbReference type="InterPro" id="IPR027417">
    <property type="entry name" value="P-loop_NTPase"/>
</dbReference>
<evidence type="ECO:0000313" key="5">
    <source>
        <dbReference type="EMBL" id="RLE54205.1"/>
    </source>
</evidence>
<dbReference type="GO" id="GO:0022857">
    <property type="term" value="F:transmembrane transporter activity"/>
    <property type="evidence" value="ECO:0007669"/>
    <property type="project" value="TreeGrafter"/>
</dbReference>
<dbReference type="PANTHER" id="PTHR24220">
    <property type="entry name" value="IMPORT ATP-BINDING PROTEIN"/>
    <property type="match status" value="1"/>
</dbReference>